<dbReference type="InterPro" id="IPR011545">
    <property type="entry name" value="DEAD/DEAH_box_helicase_dom"/>
</dbReference>
<dbReference type="Gene3D" id="3.40.50.300">
    <property type="entry name" value="P-loop containing nucleotide triphosphate hydrolases"/>
    <property type="match status" value="2"/>
</dbReference>
<feature type="compositionally biased region" description="Basic and acidic residues" evidence="7">
    <location>
        <begin position="595"/>
        <end position="621"/>
    </location>
</feature>
<feature type="compositionally biased region" description="Basic and acidic residues" evidence="7">
    <location>
        <begin position="539"/>
        <end position="585"/>
    </location>
</feature>
<evidence type="ECO:0000256" key="7">
    <source>
        <dbReference type="SAM" id="MobiDB-lite"/>
    </source>
</evidence>
<accession>A0A1G5R4H5</accession>
<evidence type="ECO:0000256" key="5">
    <source>
        <dbReference type="ARBA" id="ARBA00038437"/>
    </source>
</evidence>
<evidence type="ECO:0000259" key="8">
    <source>
        <dbReference type="PROSITE" id="PS51192"/>
    </source>
</evidence>
<keyword evidence="3 6" id="KW-0347">Helicase</keyword>
<evidence type="ECO:0000256" key="1">
    <source>
        <dbReference type="ARBA" id="ARBA00022741"/>
    </source>
</evidence>
<evidence type="ECO:0000256" key="6">
    <source>
        <dbReference type="RuleBase" id="RU000492"/>
    </source>
</evidence>
<evidence type="ECO:0000256" key="3">
    <source>
        <dbReference type="ARBA" id="ARBA00022806"/>
    </source>
</evidence>
<dbReference type="PANTHER" id="PTHR47959">
    <property type="entry name" value="ATP-DEPENDENT RNA HELICASE RHLE-RELATED"/>
    <property type="match status" value="1"/>
</dbReference>
<evidence type="ECO:0000259" key="9">
    <source>
        <dbReference type="PROSITE" id="PS51194"/>
    </source>
</evidence>
<dbReference type="Gene3D" id="3.30.70.330">
    <property type="match status" value="1"/>
</dbReference>
<keyword evidence="4 6" id="KW-0067">ATP-binding</keyword>
<dbReference type="InterPro" id="IPR050079">
    <property type="entry name" value="DEAD_box_RNA_helicase"/>
</dbReference>
<dbReference type="SMART" id="SM00490">
    <property type="entry name" value="HELICc"/>
    <property type="match status" value="1"/>
</dbReference>
<dbReference type="Pfam" id="PF00270">
    <property type="entry name" value="DEAD"/>
    <property type="match status" value="1"/>
</dbReference>
<dbReference type="InterPro" id="IPR005580">
    <property type="entry name" value="DbpA/CsdA_RNA-bd_dom"/>
</dbReference>
<dbReference type="CDD" id="cd12252">
    <property type="entry name" value="RRM_DbpA"/>
    <property type="match status" value="1"/>
</dbReference>
<dbReference type="GO" id="GO:0005524">
    <property type="term" value="F:ATP binding"/>
    <property type="evidence" value="ECO:0007669"/>
    <property type="project" value="UniProtKB-KW"/>
</dbReference>
<name>A0A1G5R4H5_9RHOB</name>
<feature type="domain" description="Helicase ATP-binding" evidence="8">
    <location>
        <begin position="25"/>
        <end position="201"/>
    </location>
</feature>
<dbReference type="PANTHER" id="PTHR47959:SF1">
    <property type="entry name" value="ATP-DEPENDENT RNA HELICASE DBPA"/>
    <property type="match status" value="1"/>
</dbReference>
<dbReference type="GO" id="GO:0003724">
    <property type="term" value="F:RNA helicase activity"/>
    <property type="evidence" value="ECO:0007669"/>
    <property type="project" value="TreeGrafter"/>
</dbReference>
<dbReference type="CDD" id="cd00268">
    <property type="entry name" value="DEADc"/>
    <property type="match status" value="1"/>
</dbReference>
<dbReference type="AlphaFoldDB" id="A0A1G5R4H5"/>
<dbReference type="GO" id="GO:0005829">
    <property type="term" value="C:cytosol"/>
    <property type="evidence" value="ECO:0007669"/>
    <property type="project" value="TreeGrafter"/>
</dbReference>
<dbReference type="EMBL" id="FMWG01000008">
    <property type="protein sequence ID" value="SCZ68856.1"/>
    <property type="molecule type" value="Genomic_DNA"/>
</dbReference>
<dbReference type="InterPro" id="IPR001650">
    <property type="entry name" value="Helicase_C-like"/>
</dbReference>
<dbReference type="InterPro" id="IPR000629">
    <property type="entry name" value="RNA-helicase_DEAD-box_CS"/>
</dbReference>
<dbReference type="InterPro" id="IPR012677">
    <property type="entry name" value="Nucleotide-bd_a/b_plait_sf"/>
</dbReference>
<gene>
    <name evidence="10" type="ORF">SAMN04488118_108119</name>
</gene>
<dbReference type="GO" id="GO:0003676">
    <property type="term" value="F:nucleic acid binding"/>
    <property type="evidence" value="ECO:0007669"/>
    <property type="project" value="InterPro"/>
</dbReference>
<dbReference type="RefSeq" id="WP_090219723.1">
    <property type="nucleotide sequence ID" value="NZ_FMWG01000008.1"/>
</dbReference>
<keyword evidence="11" id="KW-1185">Reference proteome</keyword>
<dbReference type="SMART" id="SM00487">
    <property type="entry name" value="DEXDc"/>
    <property type="match status" value="1"/>
</dbReference>
<evidence type="ECO:0000256" key="2">
    <source>
        <dbReference type="ARBA" id="ARBA00022801"/>
    </source>
</evidence>
<evidence type="ECO:0000313" key="10">
    <source>
        <dbReference type="EMBL" id="SCZ68856.1"/>
    </source>
</evidence>
<evidence type="ECO:0000313" key="11">
    <source>
        <dbReference type="Proteomes" id="UP000198767"/>
    </source>
</evidence>
<comment type="similarity">
    <text evidence="5 6">Belongs to the DEAD box helicase family.</text>
</comment>
<dbReference type="Pfam" id="PF03880">
    <property type="entry name" value="DbpA"/>
    <property type="match status" value="1"/>
</dbReference>
<feature type="domain" description="Helicase C-terminal" evidence="9">
    <location>
        <begin position="224"/>
        <end position="374"/>
    </location>
</feature>
<evidence type="ECO:0000256" key="4">
    <source>
        <dbReference type="ARBA" id="ARBA00022840"/>
    </source>
</evidence>
<dbReference type="InterPro" id="IPR027417">
    <property type="entry name" value="P-loop_NTPase"/>
</dbReference>
<dbReference type="InterPro" id="IPR044742">
    <property type="entry name" value="DEAD/DEAH_RhlB"/>
</dbReference>
<feature type="compositionally biased region" description="Basic and acidic residues" evidence="7">
    <location>
        <begin position="650"/>
        <end position="661"/>
    </location>
</feature>
<feature type="compositionally biased region" description="Gly residues" evidence="7">
    <location>
        <begin position="682"/>
        <end position="693"/>
    </location>
</feature>
<keyword evidence="1 6" id="KW-0547">Nucleotide-binding</keyword>
<reference evidence="10 11" key="1">
    <citation type="submission" date="2016-10" db="EMBL/GenBank/DDBJ databases">
        <authorList>
            <person name="de Groot N.N."/>
        </authorList>
    </citation>
    <scope>NUCLEOTIDE SEQUENCE [LARGE SCALE GENOMIC DNA]</scope>
    <source>
        <strain evidence="10 11">U95</strain>
    </source>
</reference>
<dbReference type="PROSITE" id="PS51194">
    <property type="entry name" value="HELICASE_CTER"/>
    <property type="match status" value="1"/>
</dbReference>
<dbReference type="SUPFAM" id="SSF52540">
    <property type="entry name" value="P-loop containing nucleoside triphosphate hydrolases"/>
    <property type="match status" value="1"/>
</dbReference>
<organism evidence="10 11">
    <name type="scientific">Epibacterium ulvae</name>
    <dbReference type="NCBI Taxonomy" id="1156985"/>
    <lineage>
        <taxon>Bacteria</taxon>
        <taxon>Pseudomonadati</taxon>
        <taxon>Pseudomonadota</taxon>
        <taxon>Alphaproteobacteria</taxon>
        <taxon>Rhodobacterales</taxon>
        <taxon>Roseobacteraceae</taxon>
        <taxon>Epibacterium</taxon>
    </lineage>
</organism>
<sequence length="702" mass="76499">MTSPLFDALKERGYETLTSVQEAVTAPDLETRDLLVSAQTGSGKTVGFGLAIAPTLLGDAQKFGPAAAPLALVIAPTRELALQVMTELRWLYGNTGARIASCVGGMDARDERRTLERGVHIVVGTPGRLCDHINRGALDMTALQAIVLDEADEMLDLGFREDLEFMLGAAPEERRTLLFSATVSPMIAKLAEQFQNDAQRVSTISAGGQHSDITYQALRVAQPDAENAIINVLRFHEAENAIVFANTRAAVNRLTARLSNRGFSVVCLSGELSQSERSHALQAMRDGRARVCVATDVAARGIDLPKLELVIHADLPTNTEALLHRSGRTGRAGRKGFSALIVPPKMTKRAERLLKWAKVKADWQDAPSAEAVLERDEERLLADPAWNETPSEVETAFAAKLVEAYSPEQIAAAYLRLYRTRHSAPEELLDPGARPERKERKDRSEFGPSKWVSLSIGREQRAEPRWLLPLLCRAANLNREQIGAIRVQSNETLVEIAEPAMAGLKQNLPANSVLEDDIKLSFVEGTPDLGRPQPHRKSPRGDAKPRFDKKPRGDKPAYKPDGGKPKEERKPWSKKPADGDDDRPKIKAKPASSKPRADRDDKAPRKPREEKSPRGKSDRAPQRGFKGSGEKLAGKFNDKPSGKSGGKPKGSSEGKPSDKPSGKFGKAAYNPSARLSRKGKPGGKPGGKSGGKPGAWDKPRRK</sequence>
<dbReference type="InterPro" id="IPR014001">
    <property type="entry name" value="Helicase_ATP-bd"/>
</dbReference>
<dbReference type="OrthoDB" id="9805696at2"/>
<feature type="region of interest" description="Disordered" evidence="7">
    <location>
        <begin position="524"/>
        <end position="702"/>
    </location>
</feature>
<dbReference type="Proteomes" id="UP000198767">
    <property type="component" value="Unassembled WGS sequence"/>
</dbReference>
<dbReference type="PROSITE" id="PS00039">
    <property type="entry name" value="DEAD_ATP_HELICASE"/>
    <property type="match status" value="1"/>
</dbReference>
<keyword evidence="2 6" id="KW-0378">Hydrolase</keyword>
<feature type="compositionally biased region" description="Basic and acidic residues" evidence="7">
    <location>
        <begin position="628"/>
        <end position="641"/>
    </location>
</feature>
<dbReference type="GO" id="GO:0016787">
    <property type="term" value="F:hydrolase activity"/>
    <property type="evidence" value="ECO:0007669"/>
    <property type="project" value="UniProtKB-KW"/>
</dbReference>
<dbReference type="STRING" id="1156985.SAMN04488118_108119"/>
<proteinExistence type="inferred from homology"/>
<dbReference type="PROSITE" id="PS51192">
    <property type="entry name" value="HELICASE_ATP_BIND_1"/>
    <property type="match status" value="1"/>
</dbReference>
<protein>
    <submittedName>
        <fullName evidence="10">ATP-dependent RNA helicase DeaD</fullName>
    </submittedName>
</protein>
<dbReference type="CDD" id="cd18787">
    <property type="entry name" value="SF2_C_DEAD"/>
    <property type="match status" value="1"/>
</dbReference>
<dbReference type="Pfam" id="PF00271">
    <property type="entry name" value="Helicase_C"/>
    <property type="match status" value="1"/>
</dbReference>